<evidence type="ECO:0000313" key="9">
    <source>
        <dbReference type="EMBL" id="MBB6734280.1"/>
    </source>
</evidence>
<keyword evidence="10" id="KW-1185">Reference proteome</keyword>
<dbReference type="GO" id="GO:0005886">
    <property type="term" value="C:plasma membrane"/>
    <property type="evidence" value="ECO:0007669"/>
    <property type="project" value="UniProtKB-SubCell"/>
</dbReference>
<feature type="domain" description="ABC transmembrane type-1" evidence="8">
    <location>
        <begin position="70"/>
        <end position="281"/>
    </location>
</feature>
<evidence type="ECO:0000256" key="2">
    <source>
        <dbReference type="ARBA" id="ARBA00022448"/>
    </source>
</evidence>
<dbReference type="InterPro" id="IPR000515">
    <property type="entry name" value="MetI-like"/>
</dbReference>
<feature type="transmembrane region" description="Helical" evidence="7">
    <location>
        <begin position="107"/>
        <end position="128"/>
    </location>
</feature>
<organism evidence="9 10">
    <name type="scientific">Cohnella zeiphila</name>
    <dbReference type="NCBI Taxonomy" id="2761120"/>
    <lineage>
        <taxon>Bacteria</taxon>
        <taxon>Bacillati</taxon>
        <taxon>Bacillota</taxon>
        <taxon>Bacilli</taxon>
        <taxon>Bacillales</taxon>
        <taxon>Paenibacillaceae</taxon>
        <taxon>Cohnella</taxon>
    </lineage>
</organism>
<keyword evidence="4 7" id="KW-0812">Transmembrane</keyword>
<evidence type="ECO:0000256" key="6">
    <source>
        <dbReference type="ARBA" id="ARBA00023136"/>
    </source>
</evidence>
<dbReference type="CDD" id="cd06261">
    <property type="entry name" value="TM_PBP2"/>
    <property type="match status" value="1"/>
</dbReference>
<dbReference type="SUPFAM" id="SSF161098">
    <property type="entry name" value="MetI-like"/>
    <property type="match status" value="1"/>
</dbReference>
<evidence type="ECO:0000313" key="10">
    <source>
        <dbReference type="Proteomes" id="UP000564644"/>
    </source>
</evidence>
<feature type="transmembrane region" description="Helical" evidence="7">
    <location>
        <begin position="74"/>
        <end position="95"/>
    </location>
</feature>
<dbReference type="PANTHER" id="PTHR30193:SF41">
    <property type="entry name" value="DIACETYLCHITOBIOSE UPTAKE SYSTEM PERMEASE PROTEIN NGCF"/>
    <property type="match status" value="1"/>
</dbReference>
<feature type="transmembrane region" description="Helical" evidence="7">
    <location>
        <begin position="261"/>
        <end position="282"/>
    </location>
</feature>
<evidence type="ECO:0000256" key="5">
    <source>
        <dbReference type="ARBA" id="ARBA00022989"/>
    </source>
</evidence>
<evidence type="ECO:0000259" key="8">
    <source>
        <dbReference type="PROSITE" id="PS50928"/>
    </source>
</evidence>
<dbReference type="GO" id="GO:0055085">
    <property type="term" value="P:transmembrane transport"/>
    <property type="evidence" value="ECO:0007669"/>
    <property type="project" value="InterPro"/>
</dbReference>
<reference evidence="9 10" key="1">
    <citation type="submission" date="2020-08" db="EMBL/GenBank/DDBJ databases">
        <title>Cohnella phylogeny.</title>
        <authorList>
            <person name="Dunlap C."/>
        </authorList>
    </citation>
    <scope>NUCLEOTIDE SEQUENCE [LARGE SCALE GENOMIC DNA]</scope>
    <source>
        <strain evidence="9 10">CBP 2801</strain>
    </source>
</reference>
<comment type="similarity">
    <text evidence="7">Belongs to the binding-protein-dependent transport system permease family.</text>
</comment>
<keyword evidence="6 7" id="KW-0472">Membrane</keyword>
<accession>A0A7X0SSX1</accession>
<dbReference type="InterPro" id="IPR051393">
    <property type="entry name" value="ABC_transporter_permease"/>
</dbReference>
<evidence type="ECO:0000256" key="7">
    <source>
        <dbReference type="RuleBase" id="RU363032"/>
    </source>
</evidence>
<evidence type="ECO:0000256" key="3">
    <source>
        <dbReference type="ARBA" id="ARBA00022475"/>
    </source>
</evidence>
<dbReference type="PANTHER" id="PTHR30193">
    <property type="entry name" value="ABC TRANSPORTER PERMEASE PROTEIN"/>
    <property type="match status" value="1"/>
</dbReference>
<dbReference type="AlphaFoldDB" id="A0A7X0SSX1"/>
<protein>
    <submittedName>
        <fullName evidence="9">Sugar ABC transporter permease</fullName>
    </submittedName>
</protein>
<feature type="transmembrane region" description="Helical" evidence="7">
    <location>
        <begin position="12"/>
        <end position="32"/>
    </location>
</feature>
<name>A0A7X0SSX1_9BACL</name>
<keyword evidence="2 7" id="KW-0813">Transport</keyword>
<feature type="transmembrane region" description="Helical" evidence="7">
    <location>
        <begin position="205"/>
        <end position="224"/>
    </location>
</feature>
<evidence type="ECO:0000256" key="1">
    <source>
        <dbReference type="ARBA" id="ARBA00004651"/>
    </source>
</evidence>
<keyword evidence="5 7" id="KW-1133">Transmembrane helix</keyword>
<keyword evidence="3" id="KW-1003">Cell membrane</keyword>
<dbReference type="Gene3D" id="1.10.3720.10">
    <property type="entry name" value="MetI-like"/>
    <property type="match status" value="1"/>
</dbReference>
<dbReference type="PROSITE" id="PS50928">
    <property type="entry name" value="ABC_TM1"/>
    <property type="match status" value="1"/>
</dbReference>
<evidence type="ECO:0000256" key="4">
    <source>
        <dbReference type="ARBA" id="ARBA00022692"/>
    </source>
</evidence>
<proteinExistence type="inferred from homology"/>
<comment type="caution">
    <text evidence="9">The sequence shown here is derived from an EMBL/GenBank/DDBJ whole genome shotgun (WGS) entry which is preliminary data.</text>
</comment>
<dbReference type="EMBL" id="JACJVO010000032">
    <property type="protein sequence ID" value="MBB6734280.1"/>
    <property type="molecule type" value="Genomic_DNA"/>
</dbReference>
<dbReference type="Pfam" id="PF00528">
    <property type="entry name" value="BPD_transp_1"/>
    <property type="match status" value="1"/>
</dbReference>
<dbReference type="InterPro" id="IPR035906">
    <property type="entry name" value="MetI-like_sf"/>
</dbReference>
<dbReference type="Proteomes" id="UP000564644">
    <property type="component" value="Unassembled WGS sequence"/>
</dbReference>
<gene>
    <name evidence="9" type="ORF">H7C18_25485</name>
</gene>
<sequence length="291" mass="32795">MSRLRIRPFGEGTAALLFLAPSAIGFSVFYLIPFALGVLESFTDRTLGGSFVGLANYKALLASGSFRKAAANTLLFTGISVPLLIVLSLLLALLLNRSLPLRKWLQSAFTLPLVVPVASVVTVWQIFFDWNGTLNEWLHRAGAERIDWMQSDWSMGVLVLLYIWKNIGYDMILFLAALQSIPKDYYETARIEGAGALRQLRHVTLVYLTPAMFFVVLISIVNSFKVFRETYLLAGDYPYDRIYMMQHYMNNLFFSLDIQKLTSAATLMVGCIVVLAAGLLAFERRFRESME</sequence>
<comment type="subcellular location">
    <subcellularLocation>
        <location evidence="1 7">Cell membrane</location>
        <topology evidence="1 7">Multi-pass membrane protein</topology>
    </subcellularLocation>
</comment>
<dbReference type="RefSeq" id="WP_185131918.1">
    <property type="nucleotide sequence ID" value="NZ_JACJVO010000032.1"/>
</dbReference>